<gene>
    <name evidence="1" type="ORF">HMPREF0551_0077</name>
</gene>
<evidence type="ECO:0000313" key="2">
    <source>
        <dbReference type="Proteomes" id="UP000011021"/>
    </source>
</evidence>
<protein>
    <recommendedName>
        <fullName evidence="3">Autotransporter domain-containing protein</fullName>
    </recommendedName>
</protein>
<dbReference type="eggNOG" id="ENOG502ZBE6">
    <property type="taxonomic scope" value="Bacteria"/>
</dbReference>
<evidence type="ECO:0008006" key="3">
    <source>
        <dbReference type="Google" id="ProtNLM"/>
    </source>
</evidence>
<evidence type="ECO:0000313" key="1">
    <source>
        <dbReference type="EMBL" id="EFV95894.1"/>
    </source>
</evidence>
<dbReference type="EMBL" id="AEQP01000001">
    <property type="protein sequence ID" value="EFV95894.1"/>
    <property type="molecule type" value="Genomic_DNA"/>
</dbReference>
<reference evidence="1 2" key="1">
    <citation type="submission" date="2010-12" db="EMBL/GenBank/DDBJ databases">
        <authorList>
            <person name="Muzny D."/>
            <person name="Qin X."/>
            <person name="Deng J."/>
            <person name="Jiang H."/>
            <person name="Liu Y."/>
            <person name="Qu J."/>
            <person name="Song X.-Z."/>
            <person name="Zhang L."/>
            <person name="Thornton R."/>
            <person name="Coyle M."/>
            <person name="Francisco L."/>
            <person name="Jackson L."/>
            <person name="Javaid M."/>
            <person name="Korchina V."/>
            <person name="Kovar C."/>
            <person name="Mata R."/>
            <person name="Mathew T."/>
            <person name="Ngo R."/>
            <person name="Nguyen L."/>
            <person name="Nguyen N."/>
            <person name="Okwuonu G."/>
            <person name="Ongeri F."/>
            <person name="Pham C."/>
            <person name="Simmons D."/>
            <person name="Wilczek-Boney K."/>
            <person name="Hale W."/>
            <person name="Jakkamsetti A."/>
            <person name="Pham P."/>
            <person name="Ruth R."/>
            <person name="San Lucas F."/>
            <person name="Warren J."/>
            <person name="Zhang J."/>
            <person name="Zhao Z."/>
            <person name="Zhou C."/>
            <person name="Zhu D."/>
            <person name="Lee S."/>
            <person name="Bess C."/>
            <person name="Blankenburg K."/>
            <person name="Forbes L."/>
            <person name="Fu Q."/>
            <person name="Gubbala S."/>
            <person name="Hirani K."/>
            <person name="Jayaseelan J.C."/>
            <person name="Lara F."/>
            <person name="Munidasa M."/>
            <person name="Palculict T."/>
            <person name="Patil S."/>
            <person name="Pu L.-L."/>
            <person name="Saada N."/>
            <person name="Tang L."/>
            <person name="Weissenberger G."/>
            <person name="Zhu Y."/>
            <person name="Hemphill L."/>
            <person name="Shang Y."/>
            <person name="Youmans B."/>
            <person name="Ayvaz T."/>
            <person name="Ross M."/>
            <person name="Santibanez J."/>
            <person name="Aqrawi P."/>
            <person name="Gross S."/>
            <person name="Joshi V."/>
            <person name="Fowler G."/>
            <person name="Nazareth L."/>
            <person name="Reid J."/>
            <person name="Worley K."/>
            <person name="Petrosino J."/>
            <person name="Highlander S."/>
            <person name="Gibbs R."/>
        </authorList>
    </citation>
    <scope>NUCLEOTIDE SEQUENCE [LARGE SCALE GENOMIC DNA]</scope>
    <source>
        <strain evidence="1 2">ATCC 51599</strain>
    </source>
</reference>
<dbReference type="Proteomes" id="UP000011021">
    <property type="component" value="Unassembled WGS sequence"/>
</dbReference>
<dbReference type="HOGENOM" id="CLU_1064878_0_0_4"/>
<name>E7RUB1_9BURK</name>
<sequence length="270" mass="29492">MPLTVEDLVTDKGRFKLDLSFAYANVDQTGVSTGEPISVQTGPTSFVQVPTAVGERSSNRDTLVGTLGLRYGITGKTEVLLRTSYLHDSERVRDAAGRSSNRLNHFADTWAGINHQFREEDDYPAFLGFAEVALSQRLRSSSKSFRSAMLGFTTYKALDPVVFSLTGAYRFSRSYRDGADTARGGNLLILTPSVGFAVNDRVTLTTGMQWTRQTAERFNGAAMGINRTATDLQLGFGYGFATGNTLNVTLKTNASGGQGAEMRVNWLYTF</sequence>
<dbReference type="AlphaFoldDB" id="E7RUB1"/>
<comment type="caution">
    <text evidence="1">The sequence shown here is derived from an EMBL/GenBank/DDBJ whole genome shotgun (WGS) entry which is preliminary data.</text>
</comment>
<keyword evidence="2" id="KW-1185">Reference proteome</keyword>
<organism evidence="1 2">
    <name type="scientific">Lautropia mirabilis ATCC 51599</name>
    <dbReference type="NCBI Taxonomy" id="887898"/>
    <lineage>
        <taxon>Bacteria</taxon>
        <taxon>Pseudomonadati</taxon>
        <taxon>Pseudomonadota</taxon>
        <taxon>Betaproteobacteria</taxon>
        <taxon>Burkholderiales</taxon>
        <taxon>Burkholderiaceae</taxon>
        <taxon>Lautropia</taxon>
    </lineage>
</organism>
<proteinExistence type="predicted"/>
<accession>E7RUB1</accession>